<gene>
    <name evidence="1" type="ORF">GB928_010790</name>
</gene>
<evidence type="ECO:0000313" key="2">
    <source>
        <dbReference type="Proteomes" id="UP001177080"/>
    </source>
</evidence>
<proteinExistence type="predicted"/>
<dbReference type="Pfam" id="PF05159">
    <property type="entry name" value="Capsule_synth"/>
    <property type="match status" value="1"/>
</dbReference>
<dbReference type="EMBL" id="WHSC02000005">
    <property type="protein sequence ID" value="MDO6121668.1"/>
    <property type="molecule type" value="Genomic_DNA"/>
</dbReference>
<organism evidence="1 2">
    <name type="scientific">Shinella curvata</name>
    <dbReference type="NCBI Taxonomy" id="1817964"/>
    <lineage>
        <taxon>Bacteria</taxon>
        <taxon>Pseudomonadati</taxon>
        <taxon>Pseudomonadota</taxon>
        <taxon>Alphaproteobacteria</taxon>
        <taxon>Hyphomicrobiales</taxon>
        <taxon>Rhizobiaceae</taxon>
        <taxon>Shinella</taxon>
    </lineage>
</organism>
<evidence type="ECO:0000313" key="1">
    <source>
        <dbReference type="EMBL" id="MDO6121668.1"/>
    </source>
</evidence>
<name>A0ABT8XDZ5_9HYPH</name>
<sequence>MRPDQARAEEQFACSRCTWDFRGRVADAVAKKTGLCDDECLQHYSELSQPVMTEQHDQDLKADRSESDHASLRGSRLINLSLRRKLSKRFPSKSAQRVLLLQGPVGPFFRKVQALLNQNGFEAWRVCFNAGDRLFARGSQNLHFSGTAEAWRDWFTEIVGEHGFDYVVLFGCEREVHRIAMEQCAAVGVPVLCLEEGYIRPGFVTMELGGNNWRSPVMGKLPAEDDAESKLERPKGASYPSSFGAMATYAYTYFAVRGVFSRPSERKLFHKPKRSFVREMFYWIKNYYRKFSNLGRNYRSMERLLEHHDKRYYLVPLQVHDDGQLGAAAGGWSNQKLVLKSIVSFARNAPATSQLVFKIHPMERGHSQDSQFIRQVSVLNNVADRVHILDGGSLGLLTRHSAGMVTINSTSGLSALQHGVPLAVLGQAFYRHPTLAHCVNKGIELDQFWSSGHVAPANLRREYLNWINRKCLQPGDFYAYEGMEVAANSLLAKLRAIDEASGSVRPLRLSVDYAPERLRSVGGTPT</sequence>
<protein>
    <submittedName>
        <fullName evidence="1">Capsular biosynthesis protein</fullName>
    </submittedName>
</protein>
<dbReference type="Proteomes" id="UP001177080">
    <property type="component" value="Unassembled WGS sequence"/>
</dbReference>
<dbReference type="CDD" id="cd16441">
    <property type="entry name" value="beta_Kdo_transferase_KpsS"/>
    <property type="match status" value="1"/>
</dbReference>
<reference evidence="1" key="1">
    <citation type="submission" date="2022-04" db="EMBL/GenBank/DDBJ databases">
        <title>Shinella lacus sp. nov., a novel member of the genus Shinella from water.</title>
        <authorList>
            <person name="Deng Y."/>
        </authorList>
    </citation>
    <scope>NUCLEOTIDE SEQUENCE</scope>
    <source>
        <strain evidence="1">JCM 31239</strain>
    </source>
</reference>
<keyword evidence="2" id="KW-1185">Reference proteome</keyword>
<comment type="caution">
    <text evidence="1">The sequence shown here is derived from an EMBL/GenBank/DDBJ whole genome shotgun (WGS) entry which is preliminary data.</text>
</comment>
<dbReference type="InterPro" id="IPR007833">
    <property type="entry name" value="Capsule_polysaccharide_synth"/>
</dbReference>
<dbReference type="RefSeq" id="WP_244762214.1">
    <property type="nucleotide sequence ID" value="NZ_JALJCJ010000005.1"/>
</dbReference>
<accession>A0ABT8XDZ5</accession>